<protein>
    <recommendedName>
        <fullName evidence="2">Fibrinogen C-terminal domain-containing protein</fullName>
    </recommendedName>
</protein>
<dbReference type="SUPFAM" id="SSF56496">
    <property type="entry name" value="Fibrinogen C-terminal domain-like"/>
    <property type="match status" value="1"/>
</dbReference>
<comment type="caution">
    <text evidence="3">The sequence shown here is derived from an EMBL/GenBank/DDBJ whole genome shotgun (WGS) entry which is preliminary data.</text>
</comment>
<dbReference type="PANTHER" id="PTHR19143:SF438">
    <property type="entry name" value="FIBRINOGEN C-TERMINAL DOMAIN-CONTAINING PROTEIN"/>
    <property type="match status" value="1"/>
</dbReference>
<dbReference type="InterPro" id="IPR050373">
    <property type="entry name" value="Fibrinogen_C-term_domain"/>
</dbReference>
<dbReference type="Proteomes" id="UP000050525">
    <property type="component" value="Unassembled WGS sequence"/>
</dbReference>
<organism evidence="3 4">
    <name type="scientific">Alligator mississippiensis</name>
    <name type="common">American alligator</name>
    <dbReference type="NCBI Taxonomy" id="8496"/>
    <lineage>
        <taxon>Eukaryota</taxon>
        <taxon>Metazoa</taxon>
        <taxon>Chordata</taxon>
        <taxon>Craniata</taxon>
        <taxon>Vertebrata</taxon>
        <taxon>Euteleostomi</taxon>
        <taxon>Archelosauria</taxon>
        <taxon>Archosauria</taxon>
        <taxon>Crocodylia</taxon>
        <taxon>Alligatoridae</taxon>
        <taxon>Alligatorinae</taxon>
        <taxon>Alligator</taxon>
    </lineage>
</organism>
<feature type="region of interest" description="Disordered" evidence="1">
    <location>
        <begin position="1"/>
        <end position="30"/>
    </location>
</feature>
<sequence>MAIRGMASSAEHSQGLKGKSNVRRSQANDLDLREKKTWPKDCSEVIRDRVSGVFFIQPTDLRQIIVYCDFSTSDGWTVLQGNHKDTGITWAEFWSTHRYGFGNVQENYWPGMEYMHQIAKQKVYQVKFVIYDSMGSMKYSDYNLFGVEDESKG</sequence>
<dbReference type="InterPro" id="IPR036056">
    <property type="entry name" value="Fibrinogen-like_C"/>
</dbReference>
<name>A0A151N8U9_ALLMI</name>
<accession>A0A151N8U9</accession>
<evidence type="ECO:0000313" key="4">
    <source>
        <dbReference type="Proteomes" id="UP000050525"/>
    </source>
</evidence>
<dbReference type="InterPro" id="IPR014716">
    <property type="entry name" value="Fibrinogen_a/b/g_C_1"/>
</dbReference>
<dbReference type="AlphaFoldDB" id="A0A151N8U9"/>
<proteinExistence type="predicted"/>
<keyword evidence="4" id="KW-1185">Reference proteome</keyword>
<reference evidence="3 4" key="1">
    <citation type="journal article" date="2012" name="Genome Biol.">
        <title>Sequencing three crocodilian genomes to illuminate the evolution of archosaurs and amniotes.</title>
        <authorList>
            <person name="St John J.A."/>
            <person name="Braun E.L."/>
            <person name="Isberg S.R."/>
            <person name="Miles L.G."/>
            <person name="Chong A.Y."/>
            <person name="Gongora J."/>
            <person name="Dalzell P."/>
            <person name="Moran C."/>
            <person name="Bed'hom B."/>
            <person name="Abzhanov A."/>
            <person name="Burgess S.C."/>
            <person name="Cooksey A.M."/>
            <person name="Castoe T.A."/>
            <person name="Crawford N.G."/>
            <person name="Densmore L.D."/>
            <person name="Drew J.C."/>
            <person name="Edwards S.V."/>
            <person name="Faircloth B.C."/>
            <person name="Fujita M.K."/>
            <person name="Greenwold M.J."/>
            <person name="Hoffmann F.G."/>
            <person name="Howard J.M."/>
            <person name="Iguchi T."/>
            <person name="Janes D.E."/>
            <person name="Khan S.Y."/>
            <person name="Kohno S."/>
            <person name="de Koning A.J."/>
            <person name="Lance S.L."/>
            <person name="McCarthy F.M."/>
            <person name="McCormack J.E."/>
            <person name="Merchant M.E."/>
            <person name="Peterson D.G."/>
            <person name="Pollock D.D."/>
            <person name="Pourmand N."/>
            <person name="Raney B.J."/>
            <person name="Roessler K.A."/>
            <person name="Sanford J.R."/>
            <person name="Sawyer R.H."/>
            <person name="Schmidt C.J."/>
            <person name="Triplett E.W."/>
            <person name="Tuberville T.D."/>
            <person name="Venegas-Anaya M."/>
            <person name="Howard J.T."/>
            <person name="Jarvis E.D."/>
            <person name="Guillette L.J.Jr."/>
            <person name="Glenn T.C."/>
            <person name="Green R.E."/>
            <person name="Ray D.A."/>
        </authorList>
    </citation>
    <scope>NUCLEOTIDE SEQUENCE [LARGE SCALE GENOMIC DNA]</scope>
    <source>
        <strain evidence="3">KSC_2009_1</strain>
    </source>
</reference>
<dbReference type="PANTHER" id="PTHR19143">
    <property type="entry name" value="FIBRINOGEN/TENASCIN/ANGIOPOEITIN"/>
    <property type="match status" value="1"/>
</dbReference>
<evidence type="ECO:0000313" key="3">
    <source>
        <dbReference type="EMBL" id="KYO33244.1"/>
    </source>
</evidence>
<feature type="domain" description="Fibrinogen C-terminal" evidence="2">
    <location>
        <begin position="33"/>
        <end position="153"/>
    </location>
</feature>
<dbReference type="SMART" id="SM00186">
    <property type="entry name" value="FBG"/>
    <property type="match status" value="1"/>
</dbReference>
<dbReference type="STRING" id="8496.A0A151N8U9"/>
<dbReference type="EMBL" id="AKHW03003787">
    <property type="protein sequence ID" value="KYO33244.1"/>
    <property type="molecule type" value="Genomic_DNA"/>
</dbReference>
<dbReference type="eggNOG" id="KOG2579">
    <property type="taxonomic scope" value="Eukaryota"/>
</dbReference>
<dbReference type="PROSITE" id="PS51406">
    <property type="entry name" value="FIBRINOGEN_C_2"/>
    <property type="match status" value="1"/>
</dbReference>
<gene>
    <name evidence="3" type="ORF">Y1Q_0015010</name>
</gene>
<dbReference type="Gene3D" id="3.90.215.10">
    <property type="entry name" value="Gamma Fibrinogen, chain A, domain 1"/>
    <property type="match status" value="1"/>
</dbReference>
<evidence type="ECO:0000256" key="1">
    <source>
        <dbReference type="SAM" id="MobiDB-lite"/>
    </source>
</evidence>
<evidence type="ECO:0000259" key="2">
    <source>
        <dbReference type="PROSITE" id="PS51406"/>
    </source>
</evidence>
<dbReference type="InterPro" id="IPR002181">
    <property type="entry name" value="Fibrinogen_a/b/g_C_dom"/>
</dbReference>
<dbReference type="GO" id="GO:0005615">
    <property type="term" value="C:extracellular space"/>
    <property type="evidence" value="ECO:0007669"/>
    <property type="project" value="TreeGrafter"/>
</dbReference>
<dbReference type="Pfam" id="PF00147">
    <property type="entry name" value="Fibrinogen_C"/>
    <property type="match status" value="1"/>
</dbReference>